<dbReference type="Proteomes" id="UP000718012">
    <property type="component" value="Unassembled WGS sequence"/>
</dbReference>
<dbReference type="GO" id="GO:0050136">
    <property type="term" value="F:NADH dehydrogenase (quinone) (non-electrogenic) activity"/>
    <property type="evidence" value="ECO:0007669"/>
    <property type="project" value="UniProtKB-UniRule"/>
</dbReference>
<keyword evidence="9" id="KW-0813">Transport</keyword>
<reference evidence="13 14" key="1">
    <citation type="submission" date="2018-08" db="EMBL/GenBank/DDBJ databases">
        <title>A genome reference for cultivated species of the human gut microbiota.</title>
        <authorList>
            <person name="Zou Y."/>
            <person name="Xue W."/>
            <person name="Luo G."/>
        </authorList>
    </citation>
    <scope>NUCLEOTIDE SEQUENCE [LARGE SCALE GENOMIC DNA]</scope>
    <source>
        <strain evidence="13 14">AF24-2</strain>
    </source>
</reference>
<comment type="function">
    <text evidence="9">NDH-1 shuttles electrons from NADH, via FMN and iron-sulfur (Fe-S) centers, to quinones in the respiratory chain. The immediate electron acceptor for the enzyme in this species is believed to be a menaquinone. Couples the redox reaction to proton translocation (for every two electrons transferred, four hydrogen ions are translocated across the cytoplasmic membrane), and thus conserves the redox energy in a proton gradient.</text>
</comment>
<comment type="catalytic activity">
    <reaction evidence="8 9">
        <text>a quinone + NADH + 5 H(+)(in) = a quinol + NAD(+) + 4 H(+)(out)</text>
        <dbReference type="Rhea" id="RHEA:57888"/>
        <dbReference type="ChEBI" id="CHEBI:15378"/>
        <dbReference type="ChEBI" id="CHEBI:24646"/>
        <dbReference type="ChEBI" id="CHEBI:57540"/>
        <dbReference type="ChEBI" id="CHEBI:57945"/>
        <dbReference type="ChEBI" id="CHEBI:132124"/>
    </reaction>
</comment>
<dbReference type="PANTHER" id="PTHR11993:SF10">
    <property type="entry name" value="NADH DEHYDROGENASE [UBIQUINONE] IRON-SULFUR PROTEIN 2, MITOCHONDRIAL"/>
    <property type="match status" value="1"/>
</dbReference>
<gene>
    <name evidence="9" type="primary">nuoD</name>
    <name evidence="13" type="ORF">DWY20_11935</name>
    <name evidence="12" type="ORF">K8U81_11855</name>
</gene>
<dbReference type="SUPFAM" id="SSF143243">
    <property type="entry name" value="Nqo5-like"/>
    <property type="match status" value="1"/>
</dbReference>
<dbReference type="GO" id="GO:0051287">
    <property type="term" value="F:NAD binding"/>
    <property type="evidence" value="ECO:0007669"/>
    <property type="project" value="InterPro"/>
</dbReference>
<comment type="similarity">
    <text evidence="9">Belongs to the complex I 49 kDa subunit family.</text>
</comment>
<evidence type="ECO:0000256" key="4">
    <source>
        <dbReference type="ARBA" id="ARBA00023027"/>
    </source>
</evidence>
<evidence type="ECO:0000256" key="2">
    <source>
        <dbReference type="ARBA" id="ARBA00010019"/>
    </source>
</evidence>
<reference evidence="12" key="2">
    <citation type="journal article" date="2021" name="PeerJ">
        <title>Extensive microbial diversity within the chicken gut microbiome revealed by metagenomics and culture.</title>
        <authorList>
            <person name="Gilroy R."/>
            <person name="Ravi A."/>
            <person name="Getino M."/>
            <person name="Pursley I."/>
            <person name="Horton D.L."/>
            <person name="Alikhan N.F."/>
            <person name="Baker D."/>
            <person name="Gharbi K."/>
            <person name="Hall N."/>
            <person name="Watson M."/>
            <person name="Adriaenssens E.M."/>
            <person name="Foster-Nyarko E."/>
            <person name="Jarju S."/>
            <person name="Secka A."/>
            <person name="Antonio M."/>
            <person name="Oren A."/>
            <person name="Chaudhuri R.R."/>
            <person name="La Ragione R."/>
            <person name="Hildebrand F."/>
            <person name="Pallen M.J."/>
        </authorList>
    </citation>
    <scope>NUCLEOTIDE SEQUENCE</scope>
    <source>
        <strain evidence="12">CHK165-8395</strain>
    </source>
</reference>
<dbReference type="SUPFAM" id="SSF56762">
    <property type="entry name" value="HydB/Nqo4-like"/>
    <property type="match status" value="1"/>
</dbReference>
<evidence type="ECO:0000256" key="3">
    <source>
        <dbReference type="ARBA" id="ARBA00022475"/>
    </source>
</evidence>
<dbReference type="Pfam" id="PF00346">
    <property type="entry name" value="Complex1_49kDa"/>
    <property type="match status" value="2"/>
</dbReference>
<evidence type="ECO:0000256" key="1">
    <source>
        <dbReference type="ARBA" id="ARBA00004417"/>
    </source>
</evidence>
<evidence type="ECO:0000259" key="10">
    <source>
        <dbReference type="Pfam" id="PF00329"/>
    </source>
</evidence>
<evidence type="ECO:0000313" key="13">
    <source>
        <dbReference type="EMBL" id="RGR93024.1"/>
    </source>
</evidence>
<dbReference type="Gene3D" id="3.30.460.80">
    <property type="entry name" value="NADH:ubiquinone oxidoreductase, 30kDa subunit"/>
    <property type="match status" value="1"/>
</dbReference>
<comment type="subcellular location">
    <subcellularLocation>
        <location evidence="1">Cell inner membrane</location>
        <topology evidence="1">Peripheral membrane protein</topology>
    </subcellularLocation>
    <subcellularLocation>
        <location evidence="9">Cell membrane</location>
        <topology evidence="9">Peripheral membrane protein</topology>
        <orientation evidence="9">Cytoplasmic side</orientation>
    </subcellularLocation>
</comment>
<dbReference type="GO" id="GO:0005886">
    <property type="term" value="C:plasma membrane"/>
    <property type="evidence" value="ECO:0007669"/>
    <property type="project" value="UniProtKB-SubCell"/>
</dbReference>
<comment type="subunit">
    <text evidence="7">NDH-1 is composed of 13 different subunits. Subunits NuoB, CD, E, F, and G constitute the peripheral sector of the complex.</text>
</comment>
<dbReference type="GO" id="GO:0008137">
    <property type="term" value="F:NADH dehydrogenase (ubiquinone) activity"/>
    <property type="evidence" value="ECO:0007669"/>
    <property type="project" value="InterPro"/>
</dbReference>
<dbReference type="InterPro" id="IPR001268">
    <property type="entry name" value="NADH_UbQ_OxRdtase_30kDa_su"/>
</dbReference>
<sequence length="540" mass="61665">MNITEKISRLVPGITITEQGDQVISIPAESFHQIAETLRNDQDEPMDFLRDIVGMDWQEGGLGALYYLESSKTYNRIVLKTSTTDRENPYLPSVCDLWKTAEIKEREVFDFFGIRFLNNPDMRRLFLREDWKGYPLRKDYDMNSNPLNMENEENADITDEYYLNPDGTIADKKNIVFGQQDFVVNIGPQHPSTHGVLRLRTSLNGETISKVDPICGYIHRGIEKMNESLTYPQTLALTDRLDYLSAHQNRHALCMCIEKAAGIEISERAQYIRTIMDELQRIDSHLLFYSCLVMDMGGLTPFFYGFREREMILDIFEETTGGRLIQNYNMIGGVQADLHPDFQRKVKEFIKHLRSVIKDYHDIFTGNVIATTRLKGIGVLSREDAISLGVTGGSGRASGWANDVRKHHPYAMYDKVDFKEITYTEGDSFARYMVRMDEIMESCHIIEQLIDNIPEGEYRVKTKAIIKLPEGNYSAAVESSRGEFGVMLESHGDKSPYRLHYRSTGLPLVHALDTVCKGNKIADLIAIGGTLDYVIPDIDR</sequence>
<keyword evidence="5 9" id="KW-0472">Membrane</keyword>
<evidence type="ECO:0000313" key="14">
    <source>
        <dbReference type="Proteomes" id="UP000285864"/>
    </source>
</evidence>
<dbReference type="PANTHER" id="PTHR11993">
    <property type="entry name" value="NADH-UBIQUINONE OXIDOREDUCTASE 49 KDA SUBUNIT"/>
    <property type="match status" value="1"/>
</dbReference>
<dbReference type="HAMAP" id="MF_01358">
    <property type="entry name" value="NDH1_NuoD"/>
    <property type="match status" value="1"/>
</dbReference>
<dbReference type="Proteomes" id="UP000285864">
    <property type="component" value="Unassembled WGS sequence"/>
</dbReference>
<feature type="domain" description="NADH-quinone oxidoreductase subunit D" evidence="11">
    <location>
        <begin position="295"/>
        <end position="465"/>
    </location>
</feature>
<dbReference type="Gene3D" id="1.10.645.10">
    <property type="entry name" value="Cytochrome-c3 Hydrogenase, chain B"/>
    <property type="match status" value="1"/>
</dbReference>
<dbReference type="Pfam" id="PF00329">
    <property type="entry name" value="Complex1_30kDa"/>
    <property type="match status" value="1"/>
</dbReference>
<evidence type="ECO:0000256" key="7">
    <source>
        <dbReference type="ARBA" id="ARBA00038617"/>
    </source>
</evidence>
<feature type="domain" description="NADH-quinone oxidoreductase subunit D" evidence="11">
    <location>
        <begin position="466"/>
        <end position="540"/>
    </location>
</feature>
<keyword evidence="6" id="KW-0511">Multifunctional enzyme</keyword>
<dbReference type="EC" id="7.1.1.-" evidence="9"/>
<evidence type="ECO:0000256" key="5">
    <source>
        <dbReference type="ARBA" id="ARBA00023136"/>
    </source>
</evidence>
<dbReference type="InterPro" id="IPR022885">
    <property type="entry name" value="NDH1_su_D/H"/>
</dbReference>
<evidence type="ECO:0000256" key="9">
    <source>
        <dbReference type="HAMAP-Rule" id="MF_01358"/>
    </source>
</evidence>
<organism evidence="13 14">
    <name type="scientific">Phocaeicola coprocola</name>
    <dbReference type="NCBI Taxonomy" id="310298"/>
    <lineage>
        <taxon>Bacteria</taxon>
        <taxon>Pseudomonadati</taxon>
        <taxon>Bacteroidota</taxon>
        <taxon>Bacteroidia</taxon>
        <taxon>Bacteroidales</taxon>
        <taxon>Bacteroidaceae</taxon>
        <taxon>Phocaeicola</taxon>
    </lineage>
</organism>
<evidence type="ECO:0000256" key="8">
    <source>
        <dbReference type="ARBA" id="ARBA00047712"/>
    </source>
</evidence>
<evidence type="ECO:0000313" key="12">
    <source>
        <dbReference type="EMBL" id="HJF08855.1"/>
    </source>
</evidence>
<dbReference type="InterPro" id="IPR037232">
    <property type="entry name" value="NADH_quin_OxRdtase_su_C/D-like"/>
</dbReference>
<dbReference type="EMBL" id="QRUU01000059">
    <property type="protein sequence ID" value="RGR93024.1"/>
    <property type="molecule type" value="Genomic_DNA"/>
</dbReference>
<comment type="subunit">
    <text evidence="9">NDH-1 is composed of 14 different subunits. Subunits NuoB, C, D, E, F, and G constitute the peripheral sector of the complex.</text>
</comment>
<feature type="domain" description="NADH:ubiquinone oxidoreductase 30kDa subunit" evidence="10">
    <location>
        <begin position="25"/>
        <end position="144"/>
    </location>
</feature>
<dbReference type="GO" id="GO:0048038">
    <property type="term" value="F:quinone binding"/>
    <property type="evidence" value="ECO:0007669"/>
    <property type="project" value="UniProtKB-KW"/>
</dbReference>
<dbReference type="AlphaFoldDB" id="A0A412GE05"/>
<comment type="similarity">
    <text evidence="2">In the C-terminal section; belongs to the complex I 49 kDa subunit family.</text>
</comment>
<name>A0A412GE05_9BACT</name>
<evidence type="ECO:0000256" key="6">
    <source>
        <dbReference type="ARBA" id="ARBA00023268"/>
    </source>
</evidence>
<evidence type="ECO:0000259" key="11">
    <source>
        <dbReference type="Pfam" id="PF00346"/>
    </source>
</evidence>
<dbReference type="RefSeq" id="WP_118485034.1">
    <property type="nucleotide sequence ID" value="NZ_CAUBDS010000004.1"/>
</dbReference>
<keyword evidence="9" id="KW-0874">Quinone</keyword>
<keyword evidence="14" id="KW-1185">Reference proteome</keyword>
<keyword evidence="13" id="KW-0560">Oxidoreductase</keyword>
<comment type="caution">
    <text evidence="13">The sequence shown here is derived from an EMBL/GenBank/DDBJ whole genome shotgun (WGS) entry which is preliminary data.</text>
</comment>
<reference evidence="12" key="3">
    <citation type="submission" date="2021-09" db="EMBL/GenBank/DDBJ databases">
        <authorList>
            <person name="Gilroy R."/>
        </authorList>
    </citation>
    <scope>NUCLEOTIDE SEQUENCE</scope>
    <source>
        <strain evidence="12">CHK165-8395</strain>
    </source>
</reference>
<dbReference type="EMBL" id="DYXD01000257">
    <property type="protein sequence ID" value="HJF08855.1"/>
    <property type="molecule type" value="Genomic_DNA"/>
</dbReference>
<protein>
    <recommendedName>
        <fullName evidence="9">NADH-quinone oxidoreductase subunit D</fullName>
        <ecNumber evidence="9">7.1.1.-</ecNumber>
    </recommendedName>
    <alternativeName>
        <fullName evidence="9">NADH dehydrogenase I subunit D</fullName>
    </alternativeName>
    <alternativeName>
        <fullName evidence="9">NDH-1 subunit D</fullName>
    </alternativeName>
</protein>
<dbReference type="InterPro" id="IPR001135">
    <property type="entry name" value="NADH_Q_OxRdtase_suD"/>
</dbReference>
<dbReference type="InterPro" id="IPR029014">
    <property type="entry name" value="NiFe-Hase_large"/>
</dbReference>
<keyword evidence="9" id="KW-1278">Translocase</keyword>
<accession>A0A412GE05</accession>
<proteinExistence type="inferred from homology"/>
<keyword evidence="4 9" id="KW-0520">NAD</keyword>
<keyword evidence="3 9" id="KW-1003">Cell membrane</keyword>